<evidence type="ECO:0000259" key="4">
    <source>
        <dbReference type="SMART" id="SM00922"/>
    </source>
</evidence>
<dbReference type="SFLD" id="SFLDS00001">
    <property type="entry name" value="Enolase"/>
    <property type="match status" value="1"/>
</dbReference>
<dbReference type="InterPro" id="IPR046945">
    <property type="entry name" value="RHMD-like"/>
</dbReference>
<dbReference type="SFLD" id="SFLDG00179">
    <property type="entry name" value="mandelate_racemase"/>
    <property type="match status" value="1"/>
</dbReference>
<dbReference type="InterPro" id="IPR029065">
    <property type="entry name" value="Enolase_C-like"/>
</dbReference>
<comment type="cofactor">
    <cofactor evidence="1">
        <name>Mg(2+)</name>
        <dbReference type="ChEBI" id="CHEBI:18420"/>
    </cofactor>
</comment>
<feature type="domain" description="Mandelate racemase/muconate lactonizing enzyme C-terminal" evidence="4">
    <location>
        <begin position="145"/>
        <end position="241"/>
    </location>
</feature>
<proteinExistence type="predicted"/>
<dbReference type="Proteomes" id="UP001620461">
    <property type="component" value="Unassembled WGS sequence"/>
</dbReference>
<dbReference type="Pfam" id="PF02746">
    <property type="entry name" value="MR_MLE_N"/>
    <property type="match status" value="1"/>
</dbReference>
<reference evidence="5 6" key="1">
    <citation type="submission" date="2020-10" db="EMBL/GenBank/DDBJ databases">
        <title>Phylogeny of dyella-like bacteria.</title>
        <authorList>
            <person name="Fu J."/>
        </authorList>
    </citation>
    <scope>NUCLEOTIDE SEQUENCE [LARGE SCALE GENOMIC DNA]</scope>
    <source>
        <strain evidence="5 6">JP1</strain>
    </source>
</reference>
<dbReference type="Gene3D" id="3.20.20.120">
    <property type="entry name" value="Enolase-like C-terminal domain"/>
    <property type="match status" value="1"/>
</dbReference>
<keyword evidence="3" id="KW-0460">Magnesium</keyword>
<gene>
    <name evidence="5" type="ORF">ISP15_11270</name>
</gene>
<dbReference type="SMART" id="SM00922">
    <property type="entry name" value="MR_MLE"/>
    <property type="match status" value="1"/>
</dbReference>
<dbReference type="Gene3D" id="3.30.390.10">
    <property type="entry name" value="Enolase-like, N-terminal domain"/>
    <property type="match status" value="1"/>
</dbReference>
<dbReference type="PROSITE" id="PS00908">
    <property type="entry name" value="MR_MLE_1"/>
    <property type="match status" value="1"/>
</dbReference>
<dbReference type="PANTHER" id="PTHR13794:SF58">
    <property type="entry name" value="MITOCHONDRIAL ENOLASE SUPERFAMILY MEMBER 1"/>
    <property type="match status" value="1"/>
</dbReference>
<protein>
    <submittedName>
        <fullName evidence="5">Mandelate racemase</fullName>
    </submittedName>
</protein>
<dbReference type="InterPro" id="IPR018110">
    <property type="entry name" value="Mandel_Rmase/mucon_lact_enz_CS"/>
</dbReference>
<dbReference type="CDD" id="cd03328">
    <property type="entry name" value="MR_like_3"/>
    <property type="match status" value="1"/>
</dbReference>
<dbReference type="InterPro" id="IPR013341">
    <property type="entry name" value="Mandelate_racemase_N_dom"/>
</dbReference>
<dbReference type="RefSeq" id="WP_404547438.1">
    <property type="nucleotide sequence ID" value="NZ_JADIKJ010000012.1"/>
</dbReference>
<dbReference type="EMBL" id="JADIKJ010000012">
    <property type="protein sequence ID" value="MFK2900916.1"/>
    <property type="molecule type" value="Genomic_DNA"/>
</dbReference>
<evidence type="ECO:0000256" key="3">
    <source>
        <dbReference type="ARBA" id="ARBA00022842"/>
    </source>
</evidence>
<dbReference type="InterPro" id="IPR013342">
    <property type="entry name" value="Mandelate_racemase_C"/>
</dbReference>
<evidence type="ECO:0000313" key="5">
    <source>
        <dbReference type="EMBL" id="MFK2900916.1"/>
    </source>
</evidence>
<evidence type="ECO:0000256" key="1">
    <source>
        <dbReference type="ARBA" id="ARBA00001946"/>
    </source>
</evidence>
<evidence type="ECO:0000313" key="6">
    <source>
        <dbReference type="Proteomes" id="UP001620461"/>
    </source>
</evidence>
<name>A0ABW8JII0_9GAMM</name>
<organism evidence="5 6">
    <name type="scientific">Dyella jejuensis</name>
    <dbReference type="NCBI Taxonomy" id="1432009"/>
    <lineage>
        <taxon>Bacteria</taxon>
        <taxon>Pseudomonadati</taxon>
        <taxon>Pseudomonadota</taxon>
        <taxon>Gammaproteobacteria</taxon>
        <taxon>Lysobacterales</taxon>
        <taxon>Rhodanobacteraceae</taxon>
        <taxon>Dyella</taxon>
    </lineage>
</organism>
<dbReference type="InterPro" id="IPR029017">
    <property type="entry name" value="Enolase-like_N"/>
</dbReference>
<dbReference type="SUPFAM" id="SSF54826">
    <property type="entry name" value="Enolase N-terminal domain-like"/>
    <property type="match status" value="1"/>
</dbReference>
<dbReference type="PANTHER" id="PTHR13794">
    <property type="entry name" value="ENOLASE SUPERFAMILY, MANDELATE RACEMASE"/>
    <property type="match status" value="1"/>
</dbReference>
<sequence>MSGAAARIDSVQATAYTVPTDAPEADGTLDWDSTTIVIATIRCGEYEGLGYSYTHHAAAALIAKPLRDCLLGADPMDIPALWQSMRRRLRNIGCPGLGLMAMAALDHALWDLKAKLLGVSVVTLLGRARDDVPVYGSGGFTSYTIDQLQTQLAGFVEQGISRVKMKVGTDAGQDPRRVFAAREAIGAEPALMVDANGAYTRKQALALADAFAECGTDWFEEPVSSDDLEGLRLLRDRAHHGMAIAAGEYGWDSVYFHRMLDAGAVDVLQIDSTRCGGFTGFLKAAALAQAYGIPVSAHCSPHLHAHVCSAIETLMHVEYFHDHVRIESMFFDGLPALRGGALVVDIHRAGLGMTLKKQDVEAFRVSA</sequence>
<keyword evidence="2" id="KW-0479">Metal-binding</keyword>
<dbReference type="Pfam" id="PF13378">
    <property type="entry name" value="MR_MLE_C"/>
    <property type="match status" value="1"/>
</dbReference>
<accession>A0ABW8JII0</accession>
<dbReference type="SUPFAM" id="SSF51604">
    <property type="entry name" value="Enolase C-terminal domain-like"/>
    <property type="match status" value="1"/>
</dbReference>
<evidence type="ECO:0000256" key="2">
    <source>
        <dbReference type="ARBA" id="ARBA00022723"/>
    </source>
</evidence>
<keyword evidence="6" id="KW-1185">Reference proteome</keyword>
<dbReference type="InterPro" id="IPR036849">
    <property type="entry name" value="Enolase-like_C_sf"/>
</dbReference>
<comment type="caution">
    <text evidence="5">The sequence shown here is derived from an EMBL/GenBank/DDBJ whole genome shotgun (WGS) entry which is preliminary data.</text>
</comment>